<name>A0ACB5SSJ8_AMBMO</name>
<organism evidence="1 2">
    <name type="scientific">Ambrosiozyma monospora</name>
    <name type="common">Yeast</name>
    <name type="synonym">Endomycopsis monosporus</name>
    <dbReference type="NCBI Taxonomy" id="43982"/>
    <lineage>
        <taxon>Eukaryota</taxon>
        <taxon>Fungi</taxon>
        <taxon>Dikarya</taxon>
        <taxon>Ascomycota</taxon>
        <taxon>Saccharomycotina</taxon>
        <taxon>Pichiomycetes</taxon>
        <taxon>Pichiales</taxon>
        <taxon>Pichiaceae</taxon>
        <taxon>Ambrosiozyma</taxon>
    </lineage>
</organism>
<dbReference type="Proteomes" id="UP001165064">
    <property type="component" value="Unassembled WGS sequence"/>
</dbReference>
<protein>
    <submittedName>
        <fullName evidence="1">Unnamed protein product</fullName>
    </submittedName>
</protein>
<accession>A0ACB5SSJ8</accession>
<comment type="caution">
    <text evidence="1">The sequence shown here is derived from an EMBL/GenBank/DDBJ whole genome shotgun (WGS) entry which is preliminary data.</text>
</comment>
<reference evidence="1" key="1">
    <citation type="submission" date="2023-04" db="EMBL/GenBank/DDBJ databases">
        <title>Ambrosiozyma monospora NBRC 10751.</title>
        <authorList>
            <person name="Ichikawa N."/>
            <person name="Sato H."/>
            <person name="Tonouchi N."/>
        </authorList>
    </citation>
    <scope>NUCLEOTIDE SEQUENCE</scope>
    <source>
        <strain evidence="1">NBRC 10751</strain>
    </source>
</reference>
<sequence>MDIKISSSCRFECTINLTVSMTSASLSKARKIYVLGAGGIGCLLSAQLSKQFPVHFILRNKAKLQHLQTTNNNFSITQLFNNNKVFNYTVNDPVQANKISDPYIDFLIVCVKTFDTVGALTPLLSKITNQTKILLVQNGMGVIDQLYSEVWPQVNQRPELFQGVISHGVFQDAEKANTFDYNHAGFGNLKICKLPRKLDGGSDSIFNDGLVDDEIIEVLAKSKDLDSQFLPYCDLLVYQVEKFMVNCCINSITSILDCVNGELHDIESCYDLFRNVIEEALDILLKNYPVLQESKLTKEILQVDTLLKYTIECGTLINGKNSSSMRQDTLHLRNVEIDYINGYVATLAEKMGLKADVNKTITLLVKIRLQINRNRAK</sequence>
<keyword evidence="2" id="KW-1185">Reference proteome</keyword>
<gene>
    <name evidence="1" type="ORF">Amon02_000067600</name>
</gene>
<proteinExistence type="predicted"/>
<evidence type="ECO:0000313" key="2">
    <source>
        <dbReference type="Proteomes" id="UP001165064"/>
    </source>
</evidence>
<dbReference type="EMBL" id="BSXS01000258">
    <property type="protein sequence ID" value="GME71680.1"/>
    <property type="molecule type" value="Genomic_DNA"/>
</dbReference>
<evidence type="ECO:0000313" key="1">
    <source>
        <dbReference type="EMBL" id="GME71680.1"/>
    </source>
</evidence>